<comment type="caution">
    <text evidence="1">The sequence shown here is derived from an EMBL/GenBank/DDBJ whole genome shotgun (WGS) entry which is preliminary data.</text>
</comment>
<dbReference type="EMBL" id="MHWR01000051">
    <property type="protein sequence ID" value="OHB11808.1"/>
    <property type="molecule type" value="Genomic_DNA"/>
</dbReference>
<gene>
    <name evidence="1" type="ORF">A2Y49_03490</name>
</gene>
<name>A0A1G2UR02_9BACT</name>
<accession>A0A1G2UR02</accession>
<sequence length="243" mass="27070">MNILEMNRAKLMTLPIWKVREPFSADEIFHIVDVFGASWSYDYEAAKRGKVGLHAKLKSGRHANRAFNSRVLFQAPNIRRIMACQIAMRLYGVLPQTPDYVAGIPNGATDLGKDLAWILSAKEAEMKKCNGKIHLVTNIGLSSILFVDDFFSVGTGLREAVLQTHQSQPEANIVNCAPSILNLGEKNLIVVEDVGIFPIFSVADGKVQSWEKSKCVLCNEFGSKPIKFKETDENWTLLTTSQK</sequence>
<evidence type="ECO:0000313" key="2">
    <source>
        <dbReference type="Proteomes" id="UP000177154"/>
    </source>
</evidence>
<evidence type="ECO:0008006" key="3">
    <source>
        <dbReference type="Google" id="ProtNLM"/>
    </source>
</evidence>
<dbReference type="SUPFAM" id="SSF53271">
    <property type="entry name" value="PRTase-like"/>
    <property type="match status" value="1"/>
</dbReference>
<organism evidence="1 2">
    <name type="scientific">Candidatus Zambryskibacteria bacterium RIFCSPLOWO2_12_39_8</name>
    <dbReference type="NCBI Taxonomy" id="1802774"/>
    <lineage>
        <taxon>Bacteria</taxon>
        <taxon>Candidatus Zambryskiibacteriota</taxon>
    </lineage>
</organism>
<protein>
    <recommendedName>
        <fullName evidence="3">Phosphoribosyltransferase domain-containing protein</fullName>
    </recommendedName>
</protein>
<dbReference type="AlphaFoldDB" id="A0A1G2UR02"/>
<proteinExistence type="predicted"/>
<dbReference type="Proteomes" id="UP000177154">
    <property type="component" value="Unassembled WGS sequence"/>
</dbReference>
<reference evidence="1 2" key="1">
    <citation type="journal article" date="2016" name="Nat. Commun.">
        <title>Thousands of microbial genomes shed light on interconnected biogeochemical processes in an aquifer system.</title>
        <authorList>
            <person name="Anantharaman K."/>
            <person name="Brown C.T."/>
            <person name="Hug L.A."/>
            <person name="Sharon I."/>
            <person name="Castelle C.J."/>
            <person name="Probst A.J."/>
            <person name="Thomas B.C."/>
            <person name="Singh A."/>
            <person name="Wilkins M.J."/>
            <person name="Karaoz U."/>
            <person name="Brodie E.L."/>
            <person name="Williams K.H."/>
            <person name="Hubbard S.S."/>
            <person name="Banfield J.F."/>
        </authorList>
    </citation>
    <scope>NUCLEOTIDE SEQUENCE [LARGE SCALE GENOMIC DNA]</scope>
</reference>
<dbReference type="Gene3D" id="3.40.50.2020">
    <property type="match status" value="1"/>
</dbReference>
<dbReference type="InterPro" id="IPR029057">
    <property type="entry name" value="PRTase-like"/>
</dbReference>
<evidence type="ECO:0000313" key="1">
    <source>
        <dbReference type="EMBL" id="OHB11808.1"/>
    </source>
</evidence>